<comment type="catalytic activity">
    <reaction evidence="1">
        <text>ATP + protein L-histidine = ADP + protein N-phospho-L-histidine.</text>
        <dbReference type="EC" id="2.7.13.3"/>
    </reaction>
</comment>
<dbReference type="EMBL" id="BARV01025976">
    <property type="protein sequence ID" value="GAI35675.1"/>
    <property type="molecule type" value="Genomic_DNA"/>
</dbReference>
<evidence type="ECO:0000256" key="5">
    <source>
        <dbReference type="ARBA" id="ARBA00023012"/>
    </source>
</evidence>
<keyword evidence="7" id="KW-1133">Transmembrane helix</keyword>
<evidence type="ECO:0000256" key="3">
    <source>
        <dbReference type="ARBA" id="ARBA00022679"/>
    </source>
</evidence>
<reference evidence="9" key="1">
    <citation type="journal article" date="2014" name="Front. Microbiol.">
        <title>High frequency of phylogenetically diverse reductive dehalogenase-homologous genes in deep subseafloor sedimentary metagenomes.</title>
        <authorList>
            <person name="Kawai M."/>
            <person name="Futagami T."/>
            <person name="Toyoda A."/>
            <person name="Takaki Y."/>
            <person name="Nishi S."/>
            <person name="Hori S."/>
            <person name="Arai W."/>
            <person name="Tsubouchi T."/>
            <person name="Morono Y."/>
            <person name="Uchiyama I."/>
            <person name="Ito T."/>
            <person name="Fujiyama A."/>
            <person name="Inagaki F."/>
            <person name="Takami H."/>
        </authorList>
    </citation>
    <scope>NUCLEOTIDE SEQUENCE</scope>
    <source>
        <strain evidence="9">Expedition CK06-06</strain>
    </source>
</reference>
<feature type="domain" description="Histidine kinase" evidence="8">
    <location>
        <begin position="102"/>
        <end position="264"/>
    </location>
</feature>
<dbReference type="Pfam" id="PF02518">
    <property type="entry name" value="HATPase_c"/>
    <property type="match status" value="1"/>
</dbReference>
<evidence type="ECO:0000256" key="7">
    <source>
        <dbReference type="SAM" id="Phobius"/>
    </source>
</evidence>
<dbReference type="Gene3D" id="1.10.287.130">
    <property type="match status" value="1"/>
</dbReference>
<protein>
    <recommendedName>
        <fullName evidence="2">histidine kinase</fullName>
        <ecNumber evidence="2">2.7.13.3</ecNumber>
    </recommendedName>
</protein>
<keyword evidence="6" id="KW-0175">Coiled coil</keyword>
<dbReference type="InterPro" id="IPR005467">
    <property type="entry name" value="His_kinase_dom"/>
</dbReference>
<dbReference type="PANTHER" id="PTHR43711">
    <property type="entry name" value="TWO-COMPONENT HISTIDINE KINASE"/>
    <property type="match status" value="1"/>
</dbReference>
<evidence type="ECO:0000256" key="4">
    <source>
        <dbReference type="ARBA" id="ARBA00022777"/>
    </source>
</evidence>
<keyword evidence="3" id="KW-0808">Transferase</keyword>
<keyword evidence="7" id="KW-0472">Membrane</keyword>
<dbReference type="Gene3D" id="3.30.565.10">
    <property type="entry name" value="Histidine kinase-like ATPase, C-terminal domain"/>
    <property type="match status" value="1"/>
</dbReference>
<dbReference type="GO" id="GO:0000155">
    <property type="term" value="F:phosphorelay sensor kinase activity"/>
    <property type="evidence" value="ECO:0007669"/>
    <property type="project" value="InterPro"/>
</dbReference>
<evidence type="ECO:0000256" key="1">
    <source>
        <dbReference type="ARBA" id="ARBA00000085"/>
    </source>
</evidence>
<feature type="non-terminal residue" evidence="9">
    <location>
        <position position="264"/>
    </location>
</feature>
<dbReference type="SMART" id="SM00388">
    <property type="entry name" value="HisKA"/>
    <property type="match status" value="1"/>
</dbReference>
<dbReference type="InterPro" id="IPR003661">
    <property type="entry name" value="HisK_dim/P_dom"/>
</dbReference>
<dbReference type="PANTHER" id="PTHR43711:SF26">
    <property type="entry name" value="SENSOR HISTIDINE KINASE RCSC"/>
    <property type="match status" value="1"/>
</dbReference>
<evidence type="ECO:0000259" key="8">
    <source>
        <dbReference type="PROSITE" id="PS50109"/>
    </source>
</evidence>
<dbReference type="InterPro" id="IPR036890">
    <property type="entry name" value="HATPase_C_sf"/>
</dbReference>
<feature type="transmembrane region" description="Helical" evidence="7">
    <location>
        <begin position="31"/>
        <end position="52"/>
    </location>
</feature>
<accession>X1P9G4</accession>
<dbReference type="InterPro" id="IPR003594">
    <property type="entry name" value="HATPase_dom"/>
</dbReference>
<feature type="coiled-coil region" evidence="6">
    <location>
        <begin position="65"/>
        <end position="92"/>
    </location>
</feature>
<proteinExistence type="predicted"/>
<keyword evidence="7" id="KW-0812">Transmembrane</keyword>
<evidence type="ECO:0000256" key="2">
    <source>
        <dbReference type="ARBA" id="ARBA00012438"/>
    </source>
</evidence>
<name>X1P9G4_9ZZZZ</name>
<dbReference type="SUPFAM" id="SSF55874">
    <property type="entry name" value="ATPase domain of HSP90 chaperone/DNA topoisomerase II/histidine kinase"/>
    <property type="match status" value="1"/>
</dbReference>
<gene>
    <name evidence="9" type="ORF">S06H3_42056</name>
</gene>
<dbReference type="SUPFAM" id="SSF47384">
    <property type="entry name" value="Homodimeric domain of signal transducing histidine kinase"/>
    <property type="match status" value="1"/>
</dbReference>
<keyword evidence="4" id="KW-0418">Kinase</keyword>
<dbReference type="InterPro" id="IPR050736">
    <property type="entry name" value="Sensor_HK_Regulatory"/>
</dbReference>
<dbReference type="CDD" id="cd00082">
    <property type="entry name" value="HisKA"/>
    <property type="match status" value="1"/>
</dbReference>
<evidence type="ECO:0000313" key="9">
    <source>
        <dbReference type="EMBL" id="GAI35675.1"/>
    </source>
</evidence>
<dbReference type="EC" id="2.7.13.3" evidence="2"/>
<dbReference type="InterPro" id="IPR036097">
    <property type="entry name" value="HisK_dim/P_sf"/>
</dbReference>
<keyword evidence="5" id="KW-0902">Two-component regulatory system</keyword>
<dbReference type="AlphaFoldDB" id="X1P9G4"/>
<dbReference type="Pfam" id="PF00512">
    <property type="entry name" value="HisKA"/>
    <property type="match status" value="1"/>
</dbReference>
<organism evidence="9">
    <name type="scientific">marine sediment metagenome</name>
    <dbReference type="NCBI Taxonomy" id="412755"/>
    <lineage>
        <taxon>unclassified sequences</taxon>
        <taxon>metagenomes</taxon>
        <taxon>ecological metagenomes</taxon>
    </lineage>
</organism>
<dbReference type="PROSITE" id="PS50109">
    <property type="entry name" value="HIS_KIN"/>
    <property type="match status" value="1"/>
</dbReference>
<evidence type="ECO:0000256" key="6">
    <source>
        <dbReference type="SAM" id="Coils"/>
    </source>
</evidence>
<sequence>MLLVGLEYAGAIPHVNLVGFAPPTLYKEGNYILAILTALAVILYATTYMATAMSGELRKRQREVVQLRERLLEEKTGELEQASREVAKLEEEKGRFLSFLGIAAHDLKAPLTAIQGFLWIMLGGYSGEITDKQRHMLERSSRRIKELLSLISDLLDIPRIETGQIIPEIKEVSLRQVVKRACDDMRERAKEKGVKLKVELPQSLSKIQCSSPRLQQVITNLVSNAINYTPEGVVTVRVTEGHKDMQVEVIDTGIGIPPQDLPRV</sequence>
<comment type="caution">
    <text evidence="9">The sequence shown here is derived from an EMBL/GenBank/DDBJ whole genome shotgun (WGS) entry which is preliminary data.</text>
</comment>